<gene>
    <name evidence="3" type="ORF">HGMM_F10C03C22</name>
</gene>
<evidence type="ECO:0000256" key="2">
    <source>
        <dbReference type="ARBA" id="ARBA00023002"/>
    </source>
</evidence>
<dbReference type="GO" id="GO:0016616">
    <property type="term" value="F:oxidoreductase activity, acting on the CH-OH group of donors, NAD or NADP as acceptor"/>
    <property type="evidence" value="ECO:0007669"/>
    <property type="project" value="TreeGrafter"/>
</dbReference>
<dbReference type="InterPro" id="IPR036291">
    <property type="entry name" value="NAD(P)-bd_dom_sf"/>
</dbReference>
<accession>H5SCG8</accession>
<dbReference type="InterPro" id="IPR002347">
    <property type="entry name" value="SDR_fam"/>
</dbReference>
<dbReference type="FunFam" id="3.40.50.720:FF:000084">
    <property type="entry name" value="Short-chain dehydrogenase reductase"/>
    <property type="match status" value="1"/>
</dbReference>
<organism evidence="3">
    <name type="scientific">uncultured Acidobacteriota bacterium</name>
    <dbReference type="NCBI Taxonomy" id="171953"/>
    <lineage>
        <taxon>Bacteria</taxon>
        <taxon>Pseudomonadati</taxon>
        <taxon>Acidobacteriota</taxon>
        <taxon>environmental samples</taxon>
    </lineage>
</organism>
<proteinExistence type="inferred from homology"/>
<dbReference type="PANTHER" id="PTHR42760:SF133">
    <property type="entry name" value="3-OXOACYL-[ACYL-CARRIER-PROTEIN] REDUCTASE"/>
    <property type="match status" value="1"/>
</dbReference>
<dbReference type="Gene3D" id="3.40.50.720">
    <property type="entry name" value="NAD(P)-binding Rossmann-like Domain"/>
    <property type="match status" value="1"/>
</dbReference>
<evidence type="ECO:0000313" key="3">
    <source>
        <dbReference type="EMBL" id="BAL53854.1"/>
    </source>
</evidence>
<evidence type="ECO:0000256" key="1">
    <source>
        <dbReference type="ARBA" id="ARBA00006484"/>
    </source>
</evidence>
<reference evidence="3" key="2">
    <citation type="journal article" date="2012" name="PLoS ONE">
        <title>A Deeply Branching Thermophilic Bacterium with an Ancient Acetyl-CoA Pathway Dominates a Subsurface Ecosystem.</title>
        <authorList>
            <person name="Takami H."/>
            <person name="Noguchi H."/>
            <person name="Takaki Y."/>
            <person name="Uchiyama I."/>
            <person name="Toyoda A."/>
            <person name="Nishi S."/>
            <person name="Chee G.-J."/>
            <person name="Arai W."/>
            <person name="Nunoura T."/>
            <person name="Itoh T."/>
            <person name="Hattori M."/>
            <person name="Takai K."/>
        </authorList>
    </citation>
    <scope>NUCLEOTIDE SEQUENCE</scope>
</reference>
<reference evidence="3" key="1">
    <citation type="journal article" date="2005" name="Environ. Microbiol.">
        <title>Genetic and functional properties of uncultivated thermophilic crenarchaeotes from a subsurface gold mine as revealed by analysis of genome fragments.</title>
        <authorList>
            <person name="Nunoura T."/>
            <person name="Hirayama H."/>
            <person name="Takami H."/>
            <person name="Oida H."/>
            <person name="Nishi S."/>
            <person name="Shimamura S."/>
            <person name="Suzuki Y."/>
            <person name="Inagaki F."/>
            <person name="Takai K."/>
            <person name="Nealson K.H."/>
            <person name="Horikoshi K."/>
        </authorList>
    </citation>
    <scope>NUCLEOTIDE SEQUENCE</scope>
</reference>
<keyword evidence="2" id="KW-0560">Oxidoreductase</keyword>
<dbReference type="SUPFAM" id="SSF51735">
    <property type="entry name" value="NAD(P)-binding Rossmann-fold domains"/>
    <property type="match status" value="1"/>
</dbReference>
<dbReference type="GO" id="GO:0048038">
    <property type="term" value="F:quinone binding"/>
    <property type="evidence" value="ECO:0007669"/>
    <property type="project" value="TreeGrafter"/>
</dbReference>
<dbReference type="AlphaFoldDB" id="H5SCG8"/>
<dbReference type="PRINTS" id="PR00080">
    <property type="entry name" value="SDRFAMILY"/>
</dbReference>
<protein>
    <submittedName>
        <fullName evidence="3">3-oxoacyl-[acyl-carrier protein] reductase</fullName>
    </submittedName>
</protein>
<name>H5SCG8_9BACT</name>
<dbReference type="PROSITE" id="PS00061">
    <property type="entry name" value="ADH_SHORT"/>
    <property type="match status" value="1"/>
</dbReference>
<dbReference type="PANTHER" id="PTHR42760">
    <property type="entry name" value="SHORT-CHAIN DEHYDROGENASES/REDUCTASES FAMILY MEMBER"/>
    <property type="match status" value="1"/>
</dbReference>
<dbReference type="NCBIfam" id="NF005559">
    <property type="entry name" value="PRK07231.1"/>
    <property type="match status" value="1"/>
</dbReference>
<dbReference type="Pfam" id="PF13561">
    <property type="entry name" value="adh_short_C2"/>
    <property type="match status" value="1"/>
</dbReference>
<sequence>MKLTGKVAIVTGGGTGIGRGIVRSLAEAGARVVIAQRRVEKARAMAEMLRSEGFEAMAVGTDISKRPQVQELVARTLEHWGRVDVLVNNAAITGMPAIAPFLHCTDEQLDQIVEVNLKGTFICSQEVARVMVRQGGGSIIHISSVAAFAAQEGAAAYCATKAGIVGLTRAMALELAPYGIRVNCVAPGDILIETNEALIEELRARGISGHYARRIPLGRRGEPRDIGPAVAFLASEDAAYITGATLIIDGGFLIY</sequence>
<dbReference type="InterPro" id="IPR020904">
    <property type="entry name" value="Sc_DH/Rdtase_CS"/>
</dbReference>
<dbReference type="GO" id="GO:0006633">
    <property type="term" value="P:fatty acid biosynthetic process"/>
    <property type="evidence" value="ECO:0007669"/>
    <property type="project" value="TreeGrafter"/>
</dbReference>
<dbReference type="PRINTS" id="PR00081">
    <property type="entry name" value="GDHRDH"/>
</dbReference>
<dbReference type="EMBL" id="AP011669">
    <property type="protein sequence ID" value="BAL53854.1"/>
    <property type="molecule type" value="Genomic_DNA"/>
</dbReference>
<comment type="similarity">
    <text evidence="1">Belongs to the short-chain dehydrogenases/reductases (SDR) family.</text>
</comment>